<dbReference type="AlphaFoldDB" id="A0A645BGJ4"/>
<feature type="region of interest" description="Disordered" evidence="1">
    <location>
        <begin position="207"/>
        <end position="229"/>
    </location>
</feature>
<protein>
    <submittedName>
        <fullName evidence="2">Uncharacterized protein</fullName>
    </submittedName>
</protein>
<sequence length="229" mass="24461">MHPLEVHLDAEVAGGEVREPVTGGLVADREGVAQVLGRQLAAALGLLEELHRRLLGHHQGGGEVVRLHPLAQELAVVGRRRVAEDVVTQRLQQHRLGVVVADARGGQIDPHVPQVGDRAGRVRQVVGMVQPEAEVCGDLADQVLRQRSGDIADPLQQLRRLRLQFAVVVVPGPHLVAELGVGAAGLLRCGDPFGGVAGQLPVQTDKSLQDVHRHPRGDPHLREPAGKGQ</sequence>
<proteinExistence type="predicted"/>
<evidence type="ECO:0000256" key="1">
    <source>
        <dbReference type="SAM" id="MobiDB-lite"/>
    </source>
</evidence>
<comment type="caution">
    <text evidence="2">The sequence shown here is derived from an EMBL/GenBank/DDBJ whole genome shotgun (WGS) entry which is preliminary data.</text>
</comment>
<dbReference type="EMBL" id="VSSQ01019826">
    <property type="protein sequence ID" value="MPM64208.1"/>
    <property type="molecule type" value="Genomic_DNA"/>
</dbReference>
<gene>
    <name evidence="2" type="ORF">SDC9_111094</name>
</gene>
<accession>A0A645BGJ4</accession>
<reference evidence="2" key="1">
    <citation type="submission" date="2019-08" db="EMBL/GenBank/DDBJ databases">
        <authorList>
            <person name="Kucharzyk K."/>
            <person name="Murdoch R.W."/>
            <person name="Higgins S."/>
            <person name="Loffler F."/>
        </authorList>
    </citation>
    <scope>NUCLEOTIDE SEQUENCE</scope>
</reference>
<name>A0A645BGJ4_9ZZZZ</name>
<evidence type="ECO:0000313" key="2">
    <source>
        <dbReference type="EMBL" id="MPM64208.1"/>
    </source>
</evidence>
<organism evidence="2">
    <name type="scientific">bioreactor metagenome</name>
    <dbReference type="NCBI Taxonomy" id="1076179"/>
    <lineage>
        <taxon>unclassified sequences</taxon>
        <taxon>metagenomes</taxon>
        <taxon>ecological metagenomes</taxon>
    </lineage>
</organism>